<dbReference type="AlphaFoldDB" id="A0AAD5UW79"/>
<proteinExistence type="predicted"/>
<name>A0AAD5UW79_9APHY</name>
<keyword evidence="2" id="KW-1185">Reference proteome</keyword>
<reference evidence="1" key="1">
    <citation type="submission" date="2022-07" db="EMBL/GenBank/DDBJ databases">
        <title>Genome Sequence of Physisporinus lineatus.</title>
        <authorList>
            <person name="Buettner E."/>
        </authorList>
    </citation>
    <scope>NUCLEOTIDE SEQUENCE</scope>
    <source>
        <strain evidence="1">VT162</strain>
    </source>
</reference>
<dbReference type="EMBL" id="JANAWD010000521">
    <property type="protein sequence ID" value="KAJ3478321.1"/>
    <property type="molecule type" value="Genomic_DNA"/>
</dbReference>
<evidence type="ECO:0000313" key="2">
    <source>
        <dbReference type="Proteomes" id="UP001212997"/>
    </source>
</evidence>
<comment type="caution">
    <text evidence="1">The sequence shown here is derived from an EMBL/GenBank/DDBJ whole genome shotgun (WGS) entry which is preliminary data.</text>
</comment>
<organism evidence="1 2">
    <name type="scientific">Meripilus lineatus</name>
    <dbReference type="NCBI Taxonomy" id="2056292"/>
    <lineage>
        <taxon>Eukaryota</taxon>
        <taxon>Fungi</taxon>
        <taxon>Dikarya</taxon>
        <taxon>Basidiomycota</taxon>
        <taxon>Agaricomycotina</taxon>
        <taxon>Agaricomycetes</taxon>
        <taxon>Polyporales</taxon>
        <taxon>Meripilaceae</taxon>
        <taxon>Meripilus</taxon>
    </lineage>
</organism>
<sequence>MAIDFDSIITDPLLRADFAAAAALFEAFPPESNLLPYEVFWRDHQVWLQEKGYMLRPRYHPDWVPSALSHPETRTINLEDACTPNKAHLLDARRLLTGEVVMLKKILKSEHPYEVLIHKHLTTGALASHQHPTDIRGSQVHPSMQYSSSVRLFVVVPRKVYDFFLTSDCGFWNIMMDATDLYPDGFHPMCQLLDATWTRKPVLAKYYTRTRTPVKYYFIDFGISCVFDPDDTSPIEIPVRAGDKSAPDFEDDSLVPINPFPTDVYYIGNVIRKDIKRAYRGIDFMDSLVNDMVQVDPMKRPTMNEVVERFEQIRRSLPWWKLRSRLRSPHEDSAVPTCK</sequence>
<protein>
    <recommendedName>
        <fullName evidence="3">Protein kinase domain-containing protein</fullName>
    </recommendedName>
</protein>
<evidence type="ECO:0008006" key="3">
    <source>
        <dbReference type="Google" id="ProtNLM"/>
    </source>
</evidence>
<evidence type="ECO:0000313" key="1">
    <source>
        <dbReference type="EMBL" id="KAJ3478321.1"/>
    </source>
</evidence>
<accession>A0AAD5UW79</accession>
<gene>
    <name evidence="1" type="ORF">NLI96_g9846</name>
</gene>
<dbReference type="Proteomes" id="UP001212997">
    <property type="component" value="Unassembled WGS sequence"/>
</dbReference>